<feature type="compositionally biased region" description="Basic residues" evidence="1">
    <location>
        <begin position="1"/>
        <end position="11"/>
    </location>
</feature>
<evidence type="ECO:0000313" key="2">
    <source>
        <dbReference type="EMBL" id="KAK3768513.1"/>
    </source>
</evidence>
<accession>A0AAE0ZFS4</accession>
<dbReference type="Proteomes" id="UP001283361">
    <property type="component" value="Unassembled WGS sequence"/>
</dbReference>
<organism evidence="2 3">
    <name type="scientific">Elysia crispata</name>
    <name type="common">lettuce slug</name>
    <dbReference type="NCBI Taxonomy" id="231223"/>
    <lineage>
        <taxon>Eukaryota</taxon>
        <taxon>Metazoa</taxon>
        <taxon>Spiralia</taxon>
        <taxon>Lophotrochozoa</taxon>
        <taxon>Mollusca</taxon>
        <taxon>Gastropoda</taxon>
        <taxon>Heterobranchia</taxon>
        <taxon>Euthyneura</taxon>
        <taxon>Panpulmonata</taxon>
        <taxon>Sacoglossa</taxon>
        <taxon>Placobranchoidea</taxon>
        <taxon>Plakobranchidae</taxon>
        <taxon>Elysia</taxon>
    </lineage>
</organism>
<reference evidence="2" key="1">
    <citation type="journal article" date="2023" name="G3 (Bethesda)">
        <title>A reference genome for the long-term kleptoplast-retaining sea slug Elysia crispata morphotype clarki.</title>
        <authorList>
            <person name="Eastman K.E."/>
            <person name="Pendleton A.L."/>
            <person name="Shaikh M.A."/>
            <person name="Suttiyut T."/>
            <person name="Ogas R."/>
            <person name="Tomko P."/>
            <person name="Gavelis G."/>
            <person name="Widhalm J.R."/>
            <person name="Wisecaver J.H."/>
        </authorList>
    </citation>
    <scope>NUCLEOTIDE SEQUENCE</scope>
    <source>
        <strain evidence="2">ECLA1</strain>
    </source>
</reference>
<feature type="region of interest" description="Disordered" evidence="1">
    <location>
        <begin position="1"/>
        <end position="21"/>
    </location>
</feature>
<dbReference type="AlphaFoldDB" id="A0AAE0ZFS4"/>
<comment type="caution">
    <text evidence="2">The sequence shown here is derived from an EMBL/GenBank/DDBJ whole genome shotgun (WGS) entry which is preliminary data.</text>
</comment>
<proteinExistence type="predicted"/>
<gene>
    <name evidence="2" type="ORF">RRG08_060875</name>
</gene>
<evidence type="ECO:0000256" key="1">
    <source>
        <dbReference type="SAM" id="MobiDB-lite"/>
    </source>
</evidence>
<keyword evidence="3" id="KW-1185">Reference proteome</keyword>
<protein>
    <submittedName>
        <fullName evidence="2">Uncharacterized protein</fullName>
    </submittedName>
</protein>
<dbReference type="EMBL" id="JAWDGP010004054">
    <property type="protein sequence ID" value="KAK3768513.1"/>
    <property type="molecule type" value="Genomic_DNA"/>
</dbReference>
<evidence type="ECO:0000313" key="3">
    <source>
        <dbReference type="Proteomes" id="UP001283361"/>
    </source>
</evidence>
<name>A0AAE0ZFS4_9GAST</name>
<sequence length="116" mass="13464">MRNTGQKRRGQNLHLKSEDQPELMPNDILDWGRTGYETLEYHRFPSRNLVAHHHRQCCCLSGMNRVEEILDFVATAFMKKAEIEYICKINRNMKPSQTFYLGLLKLAPVGPKALTC</sequence>